<evidence type="ECO:0000313" key="1">
    <source>
        <dbReference type="EMBL" id="KAF9516624.1"/>
    </source>
</evidence>
<dbReference type="Gene3D" id="3.80.10.10">
    <property type="entry name" value="Ribonuclease Inhibitor"/>
    <property type="match status" value="1"/>
</dbReference>
<dbReference type="EMBL" id="MU128937">
    <property type="protein sequence ID" value="KAF9516624.1"/>
    <property type="molecule type" value="Genomic_DNA"/>
</dbReference>
<sequence>MLGVAVERKRAADRWSESLTRLSDILVEYKSASRHLQHLCDPRHSALLDSKFALLETLELRLARTRRGLQCVRNTSLELVPINKLHPEILSYIFQLGVEQEERDSEDVENSSYNSSNDEPEGRTFAELVSHVSRHWRAVALDTAVLWTKVDFSDPPPHEYTRILINRSKRAPLDVSFALPHADLNWPDTEYFDTVMDILGPHIPRITALTIDSPDFDDMTILMYRILQCTSTAPPLKSLVLIDQSASGHVVSSFGFSNRIPQLYELMANLRIVNFDGTRLPYSTSTFKHLTSLRLANMSSVENQPSRDEFRDILIACPMLESLILDGSGFDVDKVTNVGDGVKMISLHTLHLICIPWTDMEYALHVIEAPCLRELKIADVEEADIGDNRHHGERVLQAIQQFLTHRPPGSSSPSPLEHLHLRSTQTVEGSWPQYIPILQAAPYLRILVLYDITLSDRIIDRMGIPDGVTGARAVVCPSLETLKLCDVSNVTFSALIAMLKSRVRSGKKLEVLKVAELTPDPSGDDLETIMNELRLAVDRVVVILDGEPIEDLIT</sequence>
<name>A0A9P6DZ38_9AGAM</name>
<proteinExistence type="predicted"/>
<evidence type="ECO:0000313" key="2">
    <source>
        <dbReference type="Proteomes" id="UP000886523"/>
    </source>
</evidence>
<reference evidence="1" key="1">
    <citation type="journal article" date="2020" name="Nat. Commun.">
        <title>Large-scale genome sequencing of mycorrhizal fungi provides insights into the early evolution of symbiotic traits.</title>
        <authorList>
            <person name="Miyauchi S."/>
            <person name="Kiss E."/>
            <person name="Kuo A."/>
            <person name="Drula E."/>
            <person name="Kohler A."/>
            <person name="Sanchez-Garcia M."/>
            <person name="Morin E."/>
            <person name="Andreopoulos B."/>
            <person name="Barry K.W."/>
            <person name="Bonito G."/>
            <person name="Buee M."/>
            <person name="Carver A."/>
            <person name="Chen C."/>
            <person name="Cichocki N."/>
            <person name="Clum A."/>
            <person name="Culley D."/>
            <person name="Crous P.W."/>
            <person name="Fauchery L."/>
            <person name="Girlanda M."/>
            <person name="Hayes R.D."/>
            <person name="Keri Z."/>
            <person name="LaButti K."/>
            <person name="Lipzen A."/>
            <person name="Lombard V."/>
            <person name="Magnuson J."/>
            <person name="Maillard F."/>
            <person name="Murat C."/>
            <person name="Nolan M."/>
            <person name="Ohm R.A."/>
            <person name="Pangilinan J."/>
            <person name="Pereira M.F."/>
            <person name="Perotto S."/>
            <person name="Peter M."/>
            <person name="Pfister S."/>
            <person name="Riley R."/>
            <person name="Sitrit Y."/>
            <person name="Stielow J.B."/>
            <person name="Szollosi G."/>
            <person name="Zifcakova L."/>
            <person name="Stursova M."/>
            <person name="Spatafora J.W."/>
            <person name="Tedersoo L."/>
            <person name="Vaario L.M."/>
            <person name="Yamada A."/>
            <person name="Yan M."/>
            <person name="Wang P."/>
            <person name="Xu J."/>
            <person name="Bruns T."/>
            <person name="Baldrian P."/>
            <person name="Vilgalys R."/>
            <person name="Dunand C."/>
            <person name="Henrissat B."/>
            <person name="Grigoriev I.V."/>
            <person name="Hibbett D."/>
            <person name="Nagy L.G."/>
            <person name="Martin F.M."/>
        </authorList>
    </citation>
    <scope>NUCLEOTIDE SEQUENCE</scope>
    <source>
        <strain evidence="1">UP504</strain>
    </source>
</reference>
<dbReference type="OrthoDB" id="3341212at2759"/>
<dbReference type="PANTHER" id="PTHR31639">
    <property type="entry name" value="F-BOX PROTEIN-LIKE"/>
    <property type="match status" value="1"/>
</dbReference>
<dbReference type="InterPro" id="IPR032675">
    <property type="entry name" value="LRR_dom_sf"/>
</dbReference>
<gene>
    <name evidence="1" type="ORF">BS47DRAFT_1380851</name>
</gene>
<dbReference type="PANTHER" id="PTHR31639:SF256">
    <property type="entry name" value="OS07G0242900 PROTEIN"/>
    <property type="match status" value="1"/>
</dbReference>
<dbReference type="AlphaFoldDB" id="A0A9P6DZ38"/>
<keyword evidence="2" id="KW-1185">Reference proteome</keyword>
<comment type="caution">
    <text evidence="1">The sequence shown here is derived from an EMBL/GenBank/DDBJ whole genome shotgun (WGS) entry which is preliminary data.</text>
</comment>
<dbReference type="Proteomes" id="UP000886523">
    <property type="component" value="Unassembled WGS sequence"/>
</dbReference>
<protein>
    <recommendedName>
        <fullName evidence="3">F-box domain-containing protein</fullName>
    </recommendedName>
</protein>
<accession>A0A9P6DZ38</accession>
<evidence type="ECO:0008006" key="3">
    <source>
        <dbReference type="Google" id="ProtNLM"/>
    </source>
</evidence>
<organism evidence="1 2">
    <name type="scientific">Hydnum rufescens UP504</name>
    <dbReference type="NCBI Taxonomy" id="1448309"/>
    <lineage>
        <taxon>Eukaryota</taxon>
        <taxon>Fungi</taxon>
        <taxon>Dikarya</taxon>
        <taxon>Basidiomycota</taxon>
        <taxon>Agaricomycotina</taxon>
        <taxon>Agaricomycetes</taxon>
        <taxon>Cantharellales</taxon>
        <taxon>Hydnaceae</taxon>
        <taxon>Hydnum</taxon>
    </lineage>
</organism>
<dbReference type="SUPFAM" id="SSF52047">
    <property type="entry name" value="RNI-like"/>
    <property type="match status" value="1"/>
</dbReference>